<keyword evidence="2" id="KW-1185">Reference proteome</keyword>
<dbReference type="Pfam" id="PF04827">
    <property type="entry name" value="Plant_tran"/>
    <property type="match status" value="1"/>
</dbReference>
<evidence type="ECO:0000313" key="1">
    <source>
        <dbReference type="EMBL" id="KAJ9557885.1"/>
    </source>
</evidence>
<dbReference type="InterPro" id="IPR006912">
    <property type="entry name" value="Harbinger_derived_prot"/>
</dbReference>
<gene>
    <name evidence="1" type="ORF">OSB04_012499</name>
</gene>
<dbReference type="Proteomes" id="UP001172457">
    <property type="component" value="Chromosome 3"/>
</dbReference>
<dbReference type="AlphaFoldDB" id="A0AA38WMH5"/>
<comment type="caution">
    <text evidence="1">The sequence shown here is derived from an EMBL/GenBank/DDBJ whole genome shotgun (WGS) entry which is preliminary data.</text>
</comment>
<accession>A0AA38WMH5</accession>
<evidence type="ECO:0000313" key="2">
    <source>
        <dbReference type="Proteomes" id="UP001172457"/>
    </source>
</evidence>
<dbReference type="EMBL" id="JARYMX010000003">
    <property type="protein sequence ID" value="KAJ9557885.1"/>
    <property type="molecule type" value="Genomic_DNA"/>
</dbReference>
<proteinExistence type="predicted"/>
<sequence>MARSRNRYGRGFSGGRRFSGDGGCPATAAGKENKIGFLWKKNRTIRIGYWQGLRFGLLPIGSIGNTPEDDHQGCFLVWCCQRQHYPTPPHLSNGYFFNFFTSESGAINDIVVINQSPIFNDLFEDKAPIVANDVKRIKFKERQESVRKDIEGAFEVLQEKWHIITRPARIASFSSIVYEMSDQTLRSMSNPEVEKVPINEVLDPILEA</sequence>
<organism evidence="1 2">
    <name type="scientific">Centaurea solstitialis</name>
    <name type="common">yellow star-thistle</name>
    <dbReference type="NCBI Taxonomy" id="347529"/>
    <lineage>
        <taxon>Eukaryota</taxon>
        <taxon>Viridiplantae</taxon>
        <taxon>Streptophyta</taxon>
        <taxon>Embryophyta</taxon>
        <taxon>Tracheophyta</taxon>
        <taxon>Spermatophyta</taxon>
        <taxon>Magnoliopsida</taxon>
        <taxon>eudicotyledons</taxon>
        <taxon>Gunneridae</taxon>
        <taxon>Pentapetalae</taxon>
        <taxon>asterids</taxon>
        <taxon>campanulids</taxon>
        <taxon>Asterales</taxon>
        <taxon>Asteraceae</taxon>
        <taxon>Carduoideae</taxon>
        <taxon>Cardueae</taxon>
        <taxon>Centaureinae</taxon>
        <taxon>Centaurea</taxon>
    </lineage>
</organism>
<protein>
    <submittedName>
        <fullName evidence="1">Uncharacterized protein</fullName>
    </submittedName>
</protein>
<reference evidence="1" key="1">
    <citation type="submission" date="2023-03" db="EMBL/GenBank/DDBJ databases">
        <title>Chromosome-scale reference genome and RAD-based genetic map of yellow starthistle (Centaurea solstitialis) reveal putative structural variation and QTLs associated with invader traits.</title>
        <authorList>
            <person name="Reatini B."/>
            <person name="Cang F.A."/>
            <person name="Jiang Q."/>
            <person name="Mckibben M.T.W."/>
            <person name="Barker M.S."/>
            <person name="Rieseberg L.H."/>
            <person name="Dlugosch K.M."/>
        </authorList>
    </citation>
    <scope>NUCLEOTIDE SEQUENCE</scope>
    <source>
        <strain evidence="1">CAN-66</strain>
        <tissue evidence="1">Leaf</tissue>
    </source>
</reference>
<name>A0AA38WMH5_9ASTR</name>